<keyword evidence="2" id="KW-0812">Transmembrane</keyword>
<dbReference type="EMBL" id="JAGDFL010000277">
    <property type="protein sequence ID" value="KAG7394368.1"/>
    <property type="molecule type" value="Genomic_DNA"/>
</dbReference>
<evidence type="ECO:0000313" key="4">
    <source>
        <dbReference type="Proteomes" id="UP000693981"/>
    </source>
</evidence>
<dbReference type="AlphaFoldDB" id="A0A8T1WPV3"/>
<keyword evidence="2" id="KW-0472">Membrane</keyword>
<name>A0A8T1WPV3_9STRA</name>
<feature type="transmembrane region" description="Helical" evidence="2">
    <location>
        <begin position="44"/>
        <end position="66"/>
    </location>
</feature>
<comment type="caution">
    <text evidence="3">The sequence shown here is derived from an EMBL/GenBank/DDBJ whole genome shotgun (WGS) entry which is preliminary data.</text>
</comment>
<organism evidence="3 4">
    <name type="scientific">Phytophthora boehmeriae</name>
    <dbReference type="NCBI Taxonomy" id="109152"/>
    <lineage>
        <taxon>Eukaryota</taxon>
        <taxon>Sar</taxon>
        <taxon>Stramenopiles</taxon>
        <taxon>Oomycota</taxon>
        <taxon>Peronosporomycetes</taxon>
        <taxon>Peronosporales</taxon>
        <taxon>Peronosporaceae</taxon>
        <taxon>Phytophthora</taxon>
    </lineage>
</organism>
<gene>
    <name evidence="3" type="ORF">PHYBOEH_005274</name>
</gene>
<feature type="region of interest" description="Disordered" evidence="1">
    <location>
        <begin position="1"/>
        <end position="33"/>
    </location>
</feature>
<proteinExistence type="predicted"/>
<evidence type="ECO:0000256" key="1">
    <source>
        <dbReference type="SAM" id="MobiDB-lite"/>
    </source>
</evidence>
<evidence type="ECO:0000313" key="3">
    <source>
        <dbReference type="EMBL" id="KAG7394368.1"/>
    </source>
</evidence>
<reference evidence="3" key="1">
    <citation type="submission" date="2021-02" db="EMBL/GenBank/DDBJ databases">
        <authorList>
            <person name="Palmer J.M."/>
        </authorList>
    </citation>
    <scope>NUCLEOTIDE SEQUENCE</scope>
    <source>
        <strain evidence="3">SCRP23</strain>
    </source>
</reference>
<keyword evidence="4" id="KW-1185">Reference proteome</keyword>
<sequence length="155" mass="16958">MLRPQVQRDVEEDAEDLERGKLDAGGADSALKTHEKERKQSEEAFLWLLLLAAVAECVTTCFVPGYSMAVWGVNVGATALNWLGPFMDGVSYGLEDRFKGVEVSLACIQFRSAFLGVFTSYSFMTDHAGDLSSSSFAAGPLYVREDESDVGWGEE</sequence>
<dbReference type="Proteomes" id="UP000693981">
    <property type="component" value="Unassembled WGS sequence"/>
</dbReference>
<dbReference type="OrthoDB" id="110631at2759"/>
<accession>A0A8T1WPV3</accession>
<keyword evidence="2" id="KW-1133">Transmembrane helix</keyword>
<protein>
    <submittedName>
        <fullName evidence="3">Uncharacterized protein</fullName>
    </submittedName>
</protein>
<evidence type="ECO:0000256" key="2">
    <source>
        <dbReference type="SAM" id="Phobius"/>
    </source>
</evidence>